<reference evidence="5" key="3">
    <citation type="journal article" date="2019" name="Int. J. Syst. Evol. Microbiol.">
        <title>The Global Catalogue of Microorganisms (GCM) 10K type strain sequencing project: providing services to taxonomists for standard genome sequencing and annotation.</title>
        <authorList>
            <consortium name="The Broad Institute Genomics Platform"/>
            <consortium name="The Broad Institute Genome Sequencing Center for Infectious Disease"/>
            <person name="Wu L."/>
            <person name="Ma J."/>
        </authorList>
    </citation>
    <scope>NUCLEOTIDE SEQUENCE [LARGE SCALE GENOMIC DNA]</scope>
    <source>
        <strain evidence="5">CCM 7403</strain>
    </source>
</reference>
<keyword evidence="5" id="KW-1185">Reference proteome</keyword>
<reference evidence="2" key="2">
    <citation type="journal article" date="2014" name="Int. J. Syst. Evol. Microbiol.">
        <title>Complete genome of a new Firmicutes species belonging to the dominant human colonic microbiota ('Ruminococcus bicirculans') reveals two chromosomes and a selective capacity to utilize plant glucans.</title>
        <authorList>
            <consortium name="NISC Comparative Sequencing Program"/>
            <person name="Wegmann U."/>
            <person name="Louis P."/>
            <person name="Goesmann A."/>
            <person name="Henrissat B."/>
            <person name="Duncan S.H."/>
            <person name="Flint H.J."/>
        </authorList>
    </citation>
    <scope>NUCLEOTIDE SEQUENCE</scope>
    <source>
        <strain evidence="2">CCM 7403</strain>
    </source>
</reference>
<dbReference type="KEGG" id="ndp:E2C04_01755"/>
<reference evidence="3 4" key="1">
    <citation type="journal article" date="2008" name="Int. J. Syst. Evol. Microbiol.">
        <title>Nocardioides daphniae sp. nov., isolated from Daphnia cucullata (Crustacea: Cladocera).</title>
        <authorList>
            <person name="Toth E.M."/>
            <person name="Keki Z."/>
            <person name="Homonnay Z.G."/>
            <person name="Borsodi A.K."/>
            <person name="Marialigeti K."/>
            <person name="Schumann P."/>
        </authorList>
    </citation>
    <scope>NUCLEOTIDE SEQUENCE [LARGE SCALE GENOMIC DNA]</scope>
    <source>
        <strain evidence="3 4">JCM 16608</strain>
    </source>
</reference>
<dbReference type="Proteomes" id="UP000630594">
    <property type="component" value="Unassembled WGS sequence"/>
</dbReference>
<keyword evidence="1" id="KW-1133">Transmembrane helix</keyword>
<reference evidence="3" key="4">
    <citation type="submission" date="2019-03" db="EMBL/GenBank/DDBJ databases">
        <authorList>
            <person name="Huang Y."/>
        </authorList>
    </citation>
    <scope>NUCLEOTIDE SEQUENCE</scope>
    <source>
        <strain evidence="3">JCM 16608</strain>
    </source>
</reference>
<dbReference type="EMBL" id="CP038462">
    <property type="protein sequence ID" value="QCC76249.1"/>
    <property type="molecule type" value="Genomic_DNA"/>
</dbReference>
<dbReference type="EMBL" id="BMCK01000001">
    <property type="protein sequence ID" value="GGD08648.1"/>
    <property type="molecule type" value="Genomic_DNA"/>
</dbReference>
<organism evidence="3 4">
    <name type="scientific">Nocardioides daphniae</name>
    <dbReference type="NCBI Taxonomy" id="402297"/>
    <lineage>
        <taxon>Bacteria</taxon>
        <taxon>Bacillati</taxon>
        <taxon>Actinomycetota</taxon>
        <taxon>Actinomycetes</taxon>
        <taxon>Propionibacteriales</taxon>
        <taxon>Nocardioidaceae</taxon>
        <taxon>Nocardioides</taxon>
    </lineage>
</organism>
<keyword evidence="1" id="KW-0472">Membrane</keyword>
<evidence type="ECO:0000313" key="5">
    <source>
        <dbReference type="Proteomes" id="UP000630594"/>
    </source>
</evidence>
<evidence type="ECO:0000256" key="1">
    <source>
        <dbReference type="SAM" id="Phobius"/>
    </source>
</evidence>
<dbReference type="RefSeq" id="WP_135831298.1">
    <property type="nucleotide sequence ID" value="NZ_BMCK01000001.1"/>
</dbReference>
<dbReference type="AlphaFoldDB" id="A0A4P7UBD6"/>
<protein>
    <submittedName>
        <fullName evidence="3">Uncharacterized protein</fullName>
    </submittedName>
</protein>
<accession>A0A4P7UBD6</accession>
<keyword evidence="1" id="KW-0812">Transmembrane</keyword>
<reference evidence="2" key="5">
    <citation type="submission" date="2024-05" db="EMBL/GenBank/DDBJ databases">
        <authorList>
            <person name="Sun Q."/>
            <person name="Sedlacek I."/>
        </authorList>
    </citation>
    <scope>NUCLEOTIDE SEQUENCE</scope>
    <source>
        <strain evidence="2">CCM 7403</strain>
    </source>
</reference>
<proteinExistence type="predicted"/>
<name>A0A4P7UBD6_9ACTN</name>
<dbReference type="Proteomes" id="UP000297025">
    <property type="component" value="Chromosome"/>
</dbReference>
<evidence type="ECO:0000313" key="3">
    <source>
        <dbReference type="EMBL" id="QCC76249.1"/>
    </source>
</evidence>
<gene>
    <name evidence="3" type="ORF">E2C04_01755</name>
    <name evidence="2" type="ORF">GCM10007231_04350</name>
</gene>
<feature type="transmembrane region" description="Helical" evidence="1">
    <location>
        <begin position="46"/>
        <end position="70"/>
    </location>
</feature>
<sequence length="117" mass="11871">MDLDHLLADSAPATTRRTDALRAELRALVLATEPAPAVRRLSSVRVGVAAAAASVFLGVGVVGAAASGLLPTPAWVPWATESGSACEMEFSVAPALVDGGQANGEPLSRSYSAAEQE</sequence>
<evidence type="ECO:0000313" key="4">
    <source>
        <dbReference type="Proteomes" id="UP000297025"/>
    </source>
</evidence>
<evidence type="ECO:0000313" key="2">
    <source>
        <dbReference type="EMBL" id="GGD08648.1"/>
    </source>
</evidence>